<dbReference type="RefSeq" id="WP_207925888.1">
    <property type="nucleotide sequence ID" value="NZ_SLWS01000001.1"/>
</dbReference>
<feature type="compositionally biased region" description="Pro residues" evidence="1">
    <location>
        <begin position="78"/>
        <end position="95"/>
    </location>
</feature>
<feature type="region of interest" description="Disordered" evidence="1">
    <location>
        <begin position="38"/>
        <end position="144"/>
    </location>
</feature>
<dbReference type="Proteomes" id="UP000295680">
    <property type="component" value="Unassembled WGS sequence"/>
</dbReference>
<keyword evidence="2" id="KW-0472">Membrane</keyword>
<feature type="transmembrane region" description="Helical" evidence="2">
    <location>
        <begin position="6"/>
        <end position="27"/>
    </location>
</feature>
<comment type="caution">
    <text evidence="3">The sequence shown here is derived from an EMBL/GenBank/DDBJ whole genome shotgun (WGS) entry which is preliminary data.</text>
</comment>
<dbReference type="EMBL" id="SLWS01000001">
    <property type="protein sequence ID" value="TCO65280.1"/>
    <property type="molecule type" value="Genomic_DNA"/>
</dbReference>
<accession>A0A4V2S8U7</accession>
<evidence type="ECO:0000313" key="4">
    <source>
        <dbReference type="Proteomes" id="UP000295680"/>
    </source>
</evidence>
<dbReference type="AlphaFoldDB" id="A0A4V2S8U7"/>
<keyword evidence="4" id="KW-1185">Reference proteome</keyword>
<evidence type="ECO:0000256" key="2">
    <source>
        <dbReference type="SAM" id="Phobius"/>
    </source>
</evidence>
<sequence>MQIFGQVWLWSLGSFLLGALFTWLLLVRPMRKRLAELETAGQARPAPTRFAEPLPGPTAADKSLDDLFDSQTRGAPLALPPLPVSAPQVAPPMLAPEPIKGNLDLEPPTSSIQNRLDPTPAAPPTDDSDTELSDSSWRSFTESTTVFVPPTDLRIPKVAEPSDEDWFARDEDPHAITDVEDDEAVDETGTIFTQHTTPIPAEVIRSLDESQPPPAVAEDSPTEMTQAIAPPPAARHGLAVEDTPAHSYEPEPEPAHASFEAPPAHDYPPEPVHPAHESEPAAQAFEPAHQPAMTQVYEPVPAEAVDAEPYVPEPTQAFDPAPQEGTRSLFEPVVPVAEHDVDESGDFVPPGPFGPGSAMPLPGGGSPAPEFNVKASVTALRYCTRDNPQFDRIVAEVWFRSPGDAERVGFRVLS</sequence>
<name>A0A4V2S8U7_9PSEU</name>
<evidence type="ECO:0000256" key="1">
    <source>
        <dbReference type="SAM" id="MobiDB-lite"/>
    </source>
</evidence>
<evidence type="ECO:0000313" key="3">
    <source>
        <dbReference type="EMBL" id="TCO65280.1"/>
    </source>
</evidence>
<protein>
    <submittedName>
        <fullName evidence="3">Uncharacterized protein</fullName>
    </submittedName>
</protein>
<proteinExistence type="predicted"/>
<keyword evidence="2" id="KW-1133">Transmembrane helix</keyword>
<gene>
    <name evidence="3" type="ORF">EV192_1011068</name>
</gene>
<reference evidence="3 4" key="1">
    <citation type="submission" date="2019-03" db="EMBL/GenBank/DDBJ databases">
        <title>Genomic Encyclopedia of Type Strains, Phase IV (KMG-IV): sequencing the most valuable type-strain genomes for metagenomic binning, comparative biology and taxonomic classification.</title>
        <authorList>
            <person name="Goeker M."/>
        </authorList>
    </citation>
    <scope>NUCLEOTIDE SEQUENCE [LARGE SCALE GENOMIC DNA]</scope>
    <source>
        <strain evidence="3 4">DSM 45934</strain>
    </source>
</reference>
<organism evidence="3 4">
    <name type="scientific">Actinocrispum wychmicini</name>
    <dbReference type="NCBI Taxonomy" id="1213861"/>
    <lineage>
        <taxon>Bacteria</taxon>
        <taxon>Bacillati</taxon>
        <taxon>Actinomycetota</taxon>
        <taxon>Actinomycetes</taxon>
        <taxon>Pseudonocardiales</taxon>
        <taxon>Pseudonocardiaceae</taxon>
        <taxon>Actinocrispum</taxon>
    </lineage>
</organism>
<feature type="region of interest" description="Disordered" evidence="1">
    <location>
        <begin position="244"/>
        <end position="280"/>
    </location>
</feature>
<keyword evidence="2" id="KW-0812">Transmembrane</keyword>